<proteinExistence type="predicted"/>
<evidence type="ECO:0000256" key="1">
    <source>
        <dbReference type="SAM" id="Phobius"/>
    </source>
</evidence>
<evidence type="ECO:0000313" key="2">
    <source>
        <dbReference type="EMBL" id="QDS89107.1"/>
    </source>
</evidence>
<dbReference type="Pfam" id="PF04021">
    <property type="entry name" value="Class_IIIsignal"/>
    <property type="match status" value="1"/>
</dbReference>
<keyword evidence="1" id="KW-0812">Transmembrane</keyword>
<accession>A0A517M2K5</accession>
<dbReference type="RefSeq" id="WP_145290607.1">
    <property type="nucleotide sequence ID" value="NZ_CP036261.1"/>
</dbReference>
<gene>
    <name evidence="2" type="ORF">EC9_33040</name>
</gene>
<dbReference type="KEGG" id="ruv:EC9_33040"/>
<evidence type="ECO:0000313" key="3">
    <source>
        <dbReference type="Proteomes" id="UP000319557"/>
    </source>
</evidence>
<dbReference type="Proteomes" id="UP000319557">
    <property type="component" value="Chromosome"/>
</dbReference>
<dbReference type="EMBL" id="CP036261">
    <property type="protein sequence ID" value="QDS89107.1"/>
    <property type="molecule type" value="Genomic_DNA"/>
</dbReference>
<keyword evidence="1" id="KW-1133">Transmembrane helix</keyword>
<reference evidence="2 3" key="1">
    <citation type="submission" date="2019-02" db="EMBL/GenBank/DDBJ databases">
        <title>Deep-cultivation of Planctomycetes and their phenomic and genomic characterization uncovers novel biology.</title>
        <authorList>
            <person name="Wiegand S."/>
            <person name="Jogler M."/>
            <person name="Boedeker C."/>
            <person name="Pinto D."/>
            <person name="Vollmers J."/>
            <person name="Rivas-Marin E."/>
            <person name="Kohn T."/>
            <person name="Peeters S.H."/>
            <person name="Heuer A."/>
            <person name="Rast P."/>
            <person name="Oberbeckmann S."/>
            <person name="Bunk B."/>
            <person name="Jeske O."/>
            <person name="Meyerdierks A."/>
            <person name="Storesund J.E."/>
            <person name="Kallscheuer N."/>
            <person name="Luecker S."/>
            <person name="Lage O.M."/>
            <person name="Pohl T."/>
            <person name="Merkel B.J."/>
            <person name="Hornburger P."/>
            <person name="Mueller R.-W."/>
            <person name="Bruemmer F."/>
            <person name="Labrenz M."/>
            <person name="Spormann A.M."/>
            <person name="Op den Camp H."/>
            <person name="Overmann J."/>
            <person name="Amann R."/>
            <person name="Jetten M.S.M."/>
            <person name="Mascher T."/>
            <person name="Medema M.H."/>
            <person name="Devos D.P."/>
            <person name="Kaster A.-K."/>
            <person name="Ovreas L."/>
            <person name="Rohde M."/>
            <person name="Galperin M.Y."/>
            <person name="Jogler C."/>
        </authorList>
    </citation>
    <scope>NUCLEOTIDE SEQUENCE [LARGE SCALE GENOMIC DNA]</scope>
    <source>
        <strain evidence="2 3">EC9</strain>
    </source>
</reference>
<keyword evidence="1" id="KW-0472">Membrane</keyword>
<dbReference type="AlphaFoldDB" id="A0A517M2K5"/>
<feature type="transmembrane region" description="Helical" evidence="1">
    <location>
        <begin position="16"/>
        <end position="37"/>
    </location>
</feature>
<sequence>MSKRIAPRKNRRGQGLVEYIIIVAAVALIALVAVSIFGHKVADQYAIGAGMLPGAHAEDNAPIVTGEYAEFADDGNGANIGNGRVSWDSVTGNATAGEMKNNVVTAASNAAEAFVAE</sequence>
<protein>
    <submittedName>
        <fullName evidence="2">Class III signal peptide</fullName>
    </submittedName>
</protein>
<organism evidence="2 3">
    <name type="scientific">Rosistilla ulvae</name>
    <dbReference type="NCBI Taxonomy" id="1930277"/>
    <lineage>
        <taxon>Bacteria</taxon>
        <taxon>Pseudomonadati</taxon>
        <taxon>Planctomycetota</taxon>
        <taxon>Planctomycetia</taxon>
        <taxon>Pirellulales</taxon>
        <taxon>Pirellulaceae</taxon>
        <taxon>Rosistilla</taxon>
    </lineage>
</organism>
<keyword evidence="3" id="KW-1185">Reference proteome</keyword>
<name>A0A517M2K5_9BACT</name>
<dbReference type="InterPro" id="IPR007166">
    <property type="entry name" value="Class3_signal_pept_motif"/>
</dbReference>
<dbReference type="OrthoDB" id="290056at2"/>